<proteinExistence type="predicted"/>
<name>A0A9I9DLM3_CUCME</name>
<feature type="region of interest" description="Disordered" evidence="1">
    <location>
        <begin position="324"/>
        <end position="360"/>
    </location>
</feature>
<dbReference type="InterPro" id="IPR038588">
    <property type="entry name" value="XS_domain_sf"/>
</dbReference>
<evidence type="ECO:0000313" key="3">
    <source>
        <dbReference type="EnsemblPlants" id="MELO3C019889.2.1"/>
    </source>
</evidence>
<accession>A0A9I9DLM3</accession>
<dbReference type="Gene3D" id="3.30.70.2890">
    <property type="entry name" value="XS domain"/>
    <property type="match status" value="1"/>
</dbReference>
<reference evidence="3" key="1">
    <citation type="submission" date="2023-03" db="UniProtKB">
        <authorList>
            <consortium name="EnsemblPlants"/>
        </authorList>
    </citation>
    <scope>IDENTIFICATION</scope>
</reference>
<dbReference type="Pfam" id="PF03468">
    <property type="entry name" value="XS"/>
    <property type="match status" value="1"/>
</dbReference>
<sequence length="1148" mass="132535">MQCRRREDYYVREPENTELHVQDRLHLDHGRYGMARRETLDRSPRLRRSLSPHRFGVSRREVGLVDRVDNTESRDGNWHLRTGRNNDIGLSSHSFGQSRKVPNYEEVFLHNDHRQHSDLQQVSPDPRRFSDDNEVIDYKHDVGYRLGDLRIRKEREIIEGRWSDGRGQRMTDQRLLAIEEGNGLGSYNSHPGIGPTAVYKDFFPSSLSLDVEMRGLDNERLKFRNHVVSDRPQITDSQEAQEGQKFNSRNIGYSASSGFYSRGNESSLSGPLASQCLESYRDGHYFQISDEFSTRTHGDIVDPIEFNSYGKRTLVDSAIDLQGGKRNLTPHQRGTNSPRREHGSYFYSKPERTVNNSNEDPSRVVQKITQTRGYVDYASTVVSDHGDFSRTKVANTSMLKIQKADDSYANYRAGIALDQYRLRKQTALDYPDIGPSTEEINDDNEYAGAGSIYSDVGRVTQDYERSNINHSQYGQTSYAISDYGPEREVGSYYLKERLRRSNMSKCDREAYRSTERVQRMTEGVRTYNLREDHMPKRNFFEEDMNLLDHRIATSRENAPNKLVDLYDSDEQWRDDGNSRRYISRKAGFDRNKYKKPNTKYNCRNIADSHESYSDHAQKYKFGSKYMKGNKKYGPSSWIKSQNVDHRNSLHKPFKNWKKTEENDYARVNDDDLSDDLIITTESEPPEDSEEFKQLVHEAFLKCSKMLNMNPSVRKKYKEQGNAGSLYCVVCGRSHILKPTTFKMVHHLIDLGNLELFRASFEIVLPLVSLPIVSVFPVKCAILSRTPSTSEIYGSSGYPLQTCVSFRLSLVHGGDYMLILESTHQSIDRRKFPWYIDRPIFIFISNVLELQGQYHPIVERPWLEGTFWIRNNFICDMKLQKKASIWGSYKRPLQLEEEVLTALLLNGMKHIDQRLTFDGAVLDVKPFADAYCLDLDLAPFDSKEFMNSQRLVKHAYMSHKVGLKAQHLGLGKAICVLMGWNSVFPQDTVTWVPEVLSKEEAVLQKEDLIIWPPVIIVRNVSLSHNSPDKWRVVTIEALESFLRSKNLLKGRVKMSLGCPADQSVMALKFLPTFSGLTDAERLNKFFSENRRGREDFEVAKCNNGEVKMEGNKIEEEVLYGYLGTAEDLVDVELNVRKFMIKSKKEILEM</sequence>
<evidence type="ECO:0000259" key="2">
    <source>
        <dbReference type="Pfam" id="PF03468"/>
    </source>
</evidence>
<evidence type="ECO:0000256" key="1">
    <source>
        <dbReference type="SAM" id="MobiDB-lite"/>
    </source>
</evidence>
<organism evidence="3">
    <name type="scientific">Cucumis melo</name>
    <name type="common">Muskmelon</name>
    <dbReference type="NCBI Taxonomy" id="3656"/>
    <lineage>
        <taxon>Eukaryota</taxon>
        <taxon>Viridiplantae</taxon>
        <taxon>Streptophyta</taxon>
        <taxon>Embryophyta</taxon>
        <taxon>Tracheophyta</taxon>
        <taxon>Spermatophyta</taxon>
        <taxon>Magnoliopsida</taxon>
        <taxon>eudicotyledons</taxon>
        <taxon>Gunneridae</taxon>
        <taxon>Pentapetalae</taxon>
        <taxon>rosids</taxon>
        <taxon>fabids</taxon>
        <taxon>Cucurbitales</taxon>
        <taxon>Cucurbitaceae</taxon>
        <taxon>Benincaseae</taxon>
        <taxon>Cucumis</taxon>
    </lineage>
</organism>
<dbReference type="PANTHER" id="PTHR46619">
    <property type="entry name" value="RNA RECOGNITION MOTIF XS DOMAIN PROTEIN-RELATED"/>
    <property type="match status" value="1"/>
</dbReference>
<dbReference type="GO" id="GO:0031047">
    <property type="term" value="P:regulatory ncRNA-mediated gene silencing"/>
    <property type="evidence" value="ECO:0007669"/>
    <property type="project" value="InterPro"/>
</dbReference>
<protein>
    <recommendedName>
        <fullName evidence="2">XS domain-containing protein</fullName>
    </recommendedName>
</protein>
<dbReference type="EnsemblPlants" id="MELO3C019889.2.1">
    <property type="protein sequence ID" value="MELO3C019889.2.1"/>
    <property type="gene ID" value="MELO3C019889.2"/>
</dbReference>
<feature type="domain" description="XS" evidence="2">
    <location>
        <begin position="1005"/>
        <end position="1127"/>
    </location>
</feature>
<dbReference type="Gramene" id="MELO3C019889.2.1">
    <property type="protein sequence ID" value="MELO3C019889.2.1"/>
    <property type="gene ID" value="MELO3C019889.2"/>
</dbReference>
<dbReference type="InterPro" id="IPR005380">
    <property type="entry name" value="XS_domain"/>
</dbReference>
<dbReference type="AlphaFoldDB" id="A0A9I9DLM3"/>
<dbReference type="PANTHER" id="PTHR46619:SF4">
    <property type="entry name" value="XS DOMAIN-CONTAINING PROTEIN-RELATED"/>
    <property type="match status" value="1"/>
</dbReference>